<protein>
    <recommendedName>
        <fullName evidence="3">FHA domain-containing protein</fullName>
    </recommendedName>
</protein>
<proteinExistence type="predicted"/>
<gene>
    <name evidence="1" type="ORF">COA71_01695</name>
</gene>
<evidence type="ECO:0000313" key="1">
    <source>
        <dbReference type="EMBL" id="PCJ43610.1"/>
    </source>
</evidence>
<evidence type="ECO:0000313" key="2">
    <source>
        <dbReference type="Proteomes" id="UP000228987"/>
    </source>
</evidence>
<dbReference type="EMBL" id="NVWI01000001">
    <property type="protein sequence ID" value="PCJ43610.1"/>
    <property type="molecule type" value="Genomic_DNA"/>
</dbReference>
<evidence type="ECO:0008006" key="3">
    <source>
        <dbReference type="Google" id="ProtNLM"/>
    </source>
</evidence>
<accession>A0A2A5CJL3</accession>
<sequence>MTTLIELHDHNIRISSPQGLLGESPGFANIFEKPPVFGADAIGLTRLHPQQSFNQFWFQLGLDPLVNKNKLFRHQADLAFGHLESITKQFELDGETIFAVPSHYTATQLATLLGLVKHCSINAAGLVDLALLAMAKLQEHQHALFMDVQLHQTVLTLVTKEQGEIIREKVLPVPGTGLLSLHDAWTNTITDAFIKQSRFDPLHNADTEQYIYNEMEKWLKAVTVNKEILLEINNKGAIHQANLTLKKFEQRAQSIFNRVSQEIDGITSKLTPIYALERIASLPGLQQTMPNILAVSDNAITENGFQHLDLIKGSGKALKLVSRLPVTQASPAPTQTPATPQPSHFVFQYKAYALPNINLPDLKLSTPITITLQDQGYFLHASSELHLQLNGLTLTEPTLLKLGDCLTVNEHFTLEFIQVQ</sequence>
<reference evidence="2" key="1">
    <citation type="submission" date="2017-08" db="EMBL/GenBank/DDBJ databases">
        <title>A dynamic microbial community with high functional redundancy inhabits the cold, oxic subseafloor aquifer.</title>
        <authorList>
            <person name="Tully B.J."/>
            <person name="Wheat C.G."/>
            <person name="Glazer B.T."/>
            <person name="Huber J.A."/>
        </authorList>
    </citation>
    <scope>NUCLEOTIDE SEQUENCE [LARGE SCALE GENOMIC DNA]</scope>
</reference>
<dbReference type="Proteomes" id="UP000228987">
    <property type="component" value="Unassembled WGS sequence"/>
</dbReference>
<organism evidence="1 2">
    <name type="scientific">SAR86 cluster bacterium</name>
    <dbReference type="NCBI Taxonomy" id="2030880"/>
    <lineage>
        <taxon>Bacteria</taxon>
        <taxon>Pseudomonadati</taxon>
        <taxon>Pseudomonadota</taxon>
        <taxon>Gammaproteobacteria</taxon>
        <taxon>SAR86 cluster</taxon>
    </lineage>
</organism>
<name>A0A2A5CJL3_9GAMM</name>
<comment type="caution">
    <text evidence="1">The sequence shown here is derived from an EMBL/GenBank/DDBJ whole genome shotgun (WGS) entry which is preliminary data.</text>
</comment>
<dbReference type="AlphaFoldDB" id="A0A2A5CJL3"/>